<organism evidence="1 2">
    <name type="scientific">Dactylosporangium maewongense</name>
    <dbReference type="NCBI Taxonomy" id="634393"/>
    <lineage>
        <taxon>Bacteria</taxon>
        <taxon>Bacillati</taxon>
        <taxon>Actinomycetota</taxon>
        <taxon>Actinomycetes</taxon>
        <taxon>Micromonosporales</taxon>
        <taxon>Micromonosporaceae</taxon>
        <taxon>Dactylosporangium</taxon>
    </lineage>
</organism>
<comment type="caution">
    <text evidence="1">The sequence shown here is derived from an EMBL/GenBank/DDBJ whole genome shotgun (WGS) entry which is preliminary data.</text>
</comment>
<proteinExistence type="predicted"/>
<dbReference type="Proteomes" id="UP001501470">
    <property type="component" value="Unassembled WGS sequence"/>
</dbReference>
<protein>
    <recommendedName>
        <fullName evidence="3">Secreted protein</fullName>
    </recommendedName>
</protein>
<sequence>MSFQRYLWTLVAVAVIAAYGIASGRESDASDAPSATALAAFLGCPPAEPKHATGTRETVACEEGGFDVTVATFDDNAQRDAWVESERLTVIASGFAGLPAALVAGDRWAVTTGDVPAADRLHAVAGGWRV</sequence>
<dbReference type="RefSeq" id="WP_344504095.1">
    <property type="nucleotide sequence ID" value="NZ_BAAAQD010000009.1"/>
</dbReference>
<gene>
    <name evidence="1" type="ORF">GCM10009827_045990</name>
</gene>
<dbReference type="EMBL" id="BAAAQD010000009">
    <property type="protein sequence ID" value="GAA1524319.1"/>
    <property type="molecule type" value="Genomic_DNA"/>
</dbReference>
<accession>A0ABP4LHT5</accession>
<reference evidence="2" key="1">
    <citation type="journal article" date="2019" name="Int. J. Syst. Evol. Microbiol.">
        <title>The Global Catalogue of Microorganisms (GCM) 10K type strain sequencing project: providing services to taxonomists for standard genome sequencing and annotation.</title>
        <authorList>
            <consortium name="The Broad Institute Genomics Platform"/>
            <consortium name="The Broad Institute Genome Sequencing Center for Infectious Disease"/>
            <person name="Wu L."/>
            <person name="Ma J."/>
        </authorList>
    </citation>
    <scope>NUCLEOTIDE SEQUENCE [LARGE SCALE GENOMIC DNA]</scope>
    <source>
        <strain evidence="2">JCM 15933</strain>
    </source>
</reference>
<keyword evidence="2" id="KW-1185">Reference proteome</keyword>
<evidence type="ECO:0008006" key="3">
    <source>
        <dbReference type="Google" id="ProtNLM"/>
    </source>
</evidence>
<name>A0ABP4LHT5_9ACTN</name>
<evidence type="ECO:0000313" key="1">
    <source>
        <dbReference type="EMBL" id="GAA1524319.1"/>
    </source>
</evidence>
<evidence type="ECO:0000313" key="2">
    <source>
        <dbReference type="Proteomes" id="UP001501470"/>
    </source>
</evidence>